<name>A0A1I0NNN2_9BACT</name>
<dbReference type="STRING" id="1267423.SAMN05216290_1346"/>
<evidence type="ECO:0008006" key="3">
    <source>
        <dbReference type="Google" id="ProtNLM"/>
    </source>
</evidence>
<protein>
    <recommendedName>
        <fullName evidence="3">Antitoxin component YwqK of the YwqJK toxin-antitoxin module</fullName>
    </recommendedName>
</protein>
<sequence>MFKRFIPLLFVFAIVACGGTSQIFESARKADEIDPEKPDITYEKEETDTLADVELKQKKNFYYGEKVKKSFTRHDNSAGTSFELFNLLREPVQVDNYVQQIYYYDPKARRVIIVAGKGQILENVLHGPYERTINDIVVDKGMFIYGMKHERWLHQKTDSTLSAKQHFHMGWFRDSEITYYDEATKERIKEVIPIQYGKKEGTYYRFYENGKMAVKGQYVFDRKVGVWEEYYNSPGTITLKKTIQYRPEFYMKNFKAFVRREWDQYAQPTYTSPRLSQ</sequence>
<evidence type="ECO:0000313" key="1">
    <source>
        <dbReference type="EMBL" id="SEW03031.1"/>
    </source>
</evidence>
<dbReference type="Gene3D" id="2.20.110.10">
    <property type="entry name" value="Histone H3 K4-specific methyltransferase SET7/9 N-terminal domain"/>
    <property type="match status" value="1"/>
</dbReference>
<dbReference type="PROSITE" id="PS51257">
    <property type="entry name" value="PROKAR_LIPOPROTEIN"/>
    <property type="match status" value="1"/>
</dbReference>
<evidence type="ECO:0000313" key="2">
    <source>
        <dbReference type="Proteomes" id="UP000199437"/>
    </source>
</evidence>
<organism evidence="1 2">
    <name type="scientific">Roseivirga pacifica</name>
    <dbReference type="NCBI Taxonomy" id="1267423"/>
    <lineage>
        <taxon>Bacteria</taxon>
        <taxon>Pseudomonadati</taxon>
        <taxon>Bacteroidota</taxon>
        <taxon>Cytophagia</taxon>
        <taxon>Cytophagales</taxon>
        <taxon>Roseivirgaceae</taxon>
        <taxon>Roseivirga</taxon>
    </lineage>
</organism>
<dbReference type="EMBL" id="FOIR01000001">
    <property type="protein sequence ID" value="SEW03031.1"/>
    <property type="molecule type" value="Genomic_DNA"/>
</dbReference>
<reference evidence="2" key="1">
    <citation type="submission" date="2016-10" db="EMBL/GenBank/DDBJ databases">
        <authorList>
            <person name="Varghese N."/>
            <person name="Submissions S."/>
        </authorList>
    </citation>
    <scope>NUCLEOTIDE SEQUENCE [LARGE SCALE GENOMIC DNA]</scope>
    <source>
        <strain evidence="2">CGMCC 1.12402</strain>
    </source>
</reference>
<gene>
    <name evidence="1" type="ORF">SAMN05216290_1346</name>
</gene>
<dbReference type="SUPFAM" id="SSF82185">
    <property type="entry name" value="Histone H3 K4-specific methyltransferase SET7/9 N-terminal domain"/>
    <property type="match status" value="1"/>
</dbReference>
<dbReference type="AlphaFoldDB" id="A0A1I0NNN2"/>
<dbReference type="RefSeq" id="WP_090257739.1">
    <property type="nucleotide sequence ID" value="NZ_FOIR01000001.1"/>
</dbReference>
<dbReference type="OrthoDB" id="978586at2"/>
<dbReference type="GeneID" id="99986075"/>
<proteinExistence type="predicted"/>
<accession>A0A1I0NNN2</accession>
<dbReference type="Proteomes" id="UP000199437">
    <property type="component" value="Unassembled WGS sequence"/>
</dbReference>
<keyword evidence="2" id="KW-1185">Reference proteome</keyword>